<dbReference type="EMBL" id="JAUSVY010000011">
    <property type="protein sequence ID" value="MDQ0507003.1"/>
    <property type="molecule type" value="Genomic_DNA"/>
</dbReference>
<proteinExistence type="predicted"/>
<evidence type="ECO:0000313" key="1">
    <source>
        <dbReference type="EMBL" id="MDQ0507003.1"/>
    </source>
</evidence>
<comment type="caution">
    <text evidence="1">The sequence shown here is derived from an EMBL/GenBank/DDBJ whole genome shotgun (WGS) entry which is preliminary data.</text>
</comment>
<organism evidence="1 2">
    <name type="scientific">Xanthobacter agilis</name>
    <dbReference type="NCBI Taxonomy" id="47492"/>
    <lineage>
        <taxon>Bacteria</taxon>
        <taxon>Pseudomonadati</taxon>
        <taxon>Pseudomonadota</taxon>
        <taxon>Alphaproteobacteria</taxon>
        <taxon>Hyphomicrobiales</taxon>
        <taxon>Xanthobacteraceae</taxon>
        <taxon>Xanthobacter</taxon>
    </lineage>
</organism>
<gene>
    <name evidence="1" type="ORF">QOZ94_003818</name>
</gene>
<evidence type="ECO:0008006" key="3">
    <source>
        <dbReference type="Google" id="ProtNLM"/>
    </source>
</evidence>
<evidence type="ECO:0000313" key="2">
    <source>
        <dbReference type="Proteomes" id="UP001241747"/>
    </source>
</evidence>
<sequence length="173" mass="18517">MNILLARSNARPEKHCRAARGRVGLAGVAAAALALTLAACTTTPSEPPPPAKPQYFSPIAPDRLVGRYGLAAYHRPDDAGRTETQAKEQCSNPYVITAGSSGGVMMYLADDNKLSEVVSKQVGNGPIFIGPPDEPAGSQADRQVMRFDGNVLVLRWVDTDVAKRYGTMVYVRC</sequence>
<keyword evidence="2" id="KW-1185">Reference proteome</keyword>
<dbReference type="RefSeq" id="WP_237346513.1">
    <property type="nucleotide sequence ID" value="NZ_JABWGX010000020.1"/>
</dbReference>
<reference evidence="1 2" key="1">
    <citation type="submission" date="2023-07" db="EMBL/GenBank/DDBJ databases">
        <title>Genomic Encyclopedia of Type Strains, Phase IV (KMG-IV): sequencing the most valuable type-strain genomes for metagenomic binning, comparative biology and taxonomic classification.</title>
        <authorList>
            <person name="Goeker M."/>
        </authorList>
    </citation>
    <scope>NUCLEOTIDE SEQUENCE [LARGE SCALE GENOMIC DNA]</scope>
    <source>
        <strain evidence="1 2">DSM 3770</strain>
    </source>
</reference>
<dbReference type="Proteomes" id="UP001241747">
    <property type="component" value="Unassembled WGS sequence"/>
</dbReference>
<accession>A0ABU0LIP2</accession>
<name>A0ABU0LIP2_XANAG</name>
<protein>
    <recommendedName>
        <fullName evidence="3">Lipoprotein</fullName>
    </recommendedName>
</protein>